<dbReference type="GO" id="GO:0004588">
    <property type="term" value="F:orotate phosphoribosyltransferase activity"/>
    <property type="evidence" value="ECO:0007669"/>
    <property type="project" value="UniProtKB-UniRule"/>
</dbReference>
<dbReference type="InterPro" id="IPR004467">
    <property type="entry name" value="Or_phspho_trans_dom"/>
</dbReference>
<dbReference type="PANTHER" id="PTHR19278">
    <property type="entry name" value="OROTATE PHOSPHORIBOSYLTRANSFERASE"/>
    <property type="match status" value="1"/>
</dbReference>
<comment type="caution">
    <text evidence="6">Lacks conserved residue(s) required for the propagation of feature annotation.</text>
</comment>
<keyword evidence="9" id="KW-1185">Reference proteome</keyword>
<dbReference type="GO" id="GO:0044205">
    <property type="term" value="P:'de novo' UMP biosynthetic process"/>
    <property type="evidence" value="ECO:0007669"/>
    <property type="project" value="UniProtKB-UniRule"/>
</dbReference>
<evidence type="ECO:0000259" key="7">
    <source>
        <dbReference type="Pfam" id="PF00156"/>
    </source>
</evidence>
<dbReference type="InterPro" id="IPR023031">
    <property type="entry name" value="OPRT"/>
</dbReference>
<comment type="function">
    <text evidence="6">Catalyzes the transfer of a ribosyl phosphate group from 5-phosphoribose 1-diphosphate to orotate, leading to the formation of orotidine monophosphate (OMP).</text>
</comment>
<gene>
    <name evidence="6" type="primary">pyrE</name>
    <name evidence="8" type="ORF">G7058_00845</name>
</gene>
<keyword evidence="6" id="KW-0460">Magnesium</keyword>
<dbReference type="GO" id="GO:0000287">
    <property type="term" value="F:magnesium ion binding"/>
    <property type="evidence" value="ECO:0007669"/>
    <property type="project" value="UniProtKB-UniRule"/>
</dbReference>
<dbReference type="PANTHER" id="PTHR19278:SF9">
    <property type="entry name" value="URIDINE 5'-MONOPHOSPHATE SYNTHASE"/>
    <property type="match status" value="1"/>
</dbReference>
<dbReference type="UniPathway" id="UPA00070">
    <property type="reaction ID" value="UER00119"/>
</dbReference>
<evidence type="ECO:0000313" key="8">
    <source>
        <dbReference type="EMBL" id="QIK50736.1"/>
    </source>
</evidence>
<name>A0A6G7WET9_9LACT</name>
<comment type="pathway">
    <text evidence="1 6">Pyrimidine metabolism; UMP biosynthesis via de novo pathway; UMP from orotate: step 1/2.</text>
</comment>
<reference evidence="8 9" key="1">
    <citation type="journal article" date="2017" name="Int. J. Syst. Evol. Microbiol.">
        <title>Jeotgalibaca porci sp. nov. and Jeotgalibaca arthritidis sp. nov., isolated from pigs, and emended description of the genus Jeotgalibaca.</title>
        <authorList>
            <person name="Zamora L."/>
            <person name="Perez-Sancho M."/>
            <person name="Dominguez L."/>
            <person name="Fernandez-Garayzabal J.F."/>
            <person name="Vela A.I."/>
        </authorList>
    </citation>
    <scope>NUCLEOTIDE SEQUENCE [LARGE SCALE GENOMIC DNA]</scope>
    <source>
        <strain evidence="8 9">CCUG 69148</strain>
    </source>
</reference>
<sequence>MHTAENIAESLLEIEAVSLSPNEPYTWASGIKSPIYCDNRITISVPAVRTQITDGLVALIKEKYPDVEVIAGTATAGIPHAAFVAQKMDLPMIYIRSKAKEHGKAKKIEGRITPGQKIVLIEDLISTGGSVIEAAKAAESEGADVLGCVAIFTYELQKGIENFKDSGYEIHTLSNYSTLLKVAEEMDAITADERTVLTKFSNNPHNWQA</sequence>
<keyword evidence="5 6" id="KW-0665">Pyrimidine biosynthesis</keyword>
<protein>
    <recommendedName>
        <fullName evidence="2 6">Orotate phosphoribosyltransferase</fullName>
        <shortName evidence="6">OPRT</shortName>
        <shortName evidence="6">OPRTase</shortName>
        <ecNumber evidence="2 6">2.4.2.10</ecNumber>
    </recommendedName>
</protein>
<evidence type="ECO:0000256" key="4">
    <source>
        <dbReference type="ARBA" id="ARBA00022679"/>
    </source>
</evidence>
<dbReference type="InterPro" id="IPR000836">
    <property type="entry name" value="PRTase_dom"/>
</dbReference>
<dbReference type="NCBIfam" id="TIGR00336">
    <property type="entry name" value="pyrE"/>
    <property type="match status" value="1"/>
</dbReference>
<dbReference type="AlphaFoldDB" id="A0A6G7WET9"/>
<dbReference type="InterPro" id="IPR029057">
    <property type="entry name" value="PRTase-like"/>
</dbReference>
<accession>A0A6G7WET9</accession>
<evidence type="ECO:0000256" key="1">
    <source>
        <dbReference type="ARBA" id="ARBA00004889"/>
    </source>
</evidence>
<evidence type="ECO:0000256" key="5">
    <source>
        <dbReference type="ARBA" id="ARBA00022975"/>
    </source>
</evidence>
<dbReference type="KEGG" id="jpo:G7058_00845"/>
<proteinExistence type="inferred from homology"/>
<evidence type="ECO:0000256" key="3">
    <source>
        <dbReference type="ARBA" id="ARBA00022676"/>
    </source>
</evidence>
<dbReference type="GO" id="GO:0019856">
    <property type="term" value="P:pyrimidine nucleobase biosynthetic process"/>
    <property type="evidence" value="ECO:0007669"/>
    <property type="project" value="TreeGrafter"/>
</dbReference>
<dbReference type="Gene3D" id="3.40.50.2020">
    <property type="match status" value="1"/>
</dbReference>
<evidence type="ECO:0000256" key="2">
    <source>
        <dbReference type="ARBA" id="ARBA00011971"/>
    </source>
</evidence>
<feature type="binding site" evidence="6">
    <location>
        <position position="126"/>
    </location>
    <ligand>
        <name>orotate</name>
        <dbReference type="ChEBI" id="CHEBI:30839"/>
    </ligand>
</feature>
<dbReference type="EMBL" id="CP049889">
    <property type="protein sequence ID" value="QIK50736.1"/>
    <property type="molecule type" value="Genomic_DNA"/>
</dbReference>
<dbReference type="HAMAP" id="MF_01208">
    <property type="entry name" value="PyrE"/>
    <property type="match status" value="1"/>
</dbReference>
<dbReference type="GeneID" id="94551802"/>
<keyword evidence="3 6" id="KW-0328">Glycosyltransferase</keyword>
<feature type="binding site" evidence="6">
    <location>
        <position position="100"/>
    </location>
    <ligand>
        <name>5-phospho-alpha-D-ribose 1-diphosphate</name>
        <dbReference type="ChEBI" id="CHEBI:58017"/>
        <note>ligand shared between dimeric partners</note>
    </ligand>
</feature>
<evidence type="ECO:0000256" key="6">
    <source>
        <dbReference type="HAMAP-Rule" id="MF_01208"/>
    </source>
</evidence>
<dbReference type="EC" id="2.4.2.10" evidence="2 6"/>
<feature type="binding site" evidence="6">
    <location>
        <position position="96"/>
    </location>
    <ligand>
        <name>5-phospho-alpha-D-ribose 1-diphosphate</name>
        <dbReference type="ChEBI" id="CHEBI:58017"/>
        <note>ligand shared between dimeric partners</note>
    </ligand>
</feature>
<dbReference type="CDD" id="cd06223">
    <property type="entry name" value="PRTases_typeI"/>
    <property type="match status" value="1"/>
</dbReference>
<comment type="subunit">
    <text evidence="6">Homodimer.</text>
</comment>
<dbReference type="Proteomes" id="UP000501830">
    <property type="component" value="Chromosome"/>
</dbReference>
<comment type="similarity">
    <text evidence="6">Belongs to the purine/pyrimidine phosphoribosyltransferase family. PyrE subfamily.</text>
</comment>
<feature type="binding site" evidence="6">
    <location>
        <position position="102"/>
    </location>
    <ligand>
        <name>5-phospho-alpha-D-ribose 1-diphosphate</name>
        <dbReference type="ChEBI" id="CHEBI:58017"/>
        <note>ligand shared between dimeric partners</note>
    </ligand>
</feature>
<dbReference type="Pfam" id="PF00156">
    <property type="entry name" value="Pribosyltran"/>
    <property type="match status" value="1"/>
</dbReference>
<evidence type="ECO:0000313" key="9">
    <source>
        <dbReference type="Proteomes" id="UP000501830"/>
    </source>
</evidence>
<feature type="binding site" description="in other chain" evidence="6">
    <location>
        <begin position="122"/>
        <end position="130"/>
    </location>
    <ligand>
        <name>5-phospho-alpha-D-ribose 1-diphosphate</name>
        <dbReference type="ChEBI" id="CHEBI:58017"/>
        <note>ligand shared between dimeric partners</note>
    </ligand>
</feature>
<keyword evidence="4 6" id="KW-0808">Transferase</keyword>
<comment type="catalytic activity">
    <reaction evidence="6">
        <text>orotidine 5'-phosphate + diphosphate = orotate + 5-phospho-alpha-D-ribose 1-diphosphate</text>
        <dbReference type="Rhea" id="RHEA:10380"/>
        <dbReference type="ChEBI" id="CHEBI:30839"/>
        <dbReference type="ChEBI" id="CHEBI:33019"/>
        <dbReference type="ChEBI" id="CHEBI:57538"/>
        <dbReference type="ChEBI" id="CHEBI:58017"/>
        <dbReference type="EC" id="2.4.2.10"/>
    </reaction>
</comment>
<dbReference type="RefSeq" id="WP_166061772.1">
    <property type="nucleotide sequence ID" value="NZ_CP049889.1"/>
</dbReference>
<dbReference type="SUPFAM" id="SSF53271">
    <property type="entry name" value="PRTase-like"/>
    <property type="match status" value="1"/>
</dbReference>
<organism evidence="8 9">
    <name type="scientific">Jeotgalibaca porci</name>
    <dbReference type="NCBI Taxonomy" id="1868793"/>
    <lineage>
        <taxon>Bacteria</taxon>
        <taxon>Bacillati</taxon>
        <taxon>Bacillota</taxon>
        <taxon>Bacilli</taxon>
        <taxon>Lactobacillales</taxon>
        <taxon>Carnobacteriaceae</taxon>
        <taxon>Jeotgalibaca</taxon>
    </lineage>
</organism>
<feature type="domain" description="Phosphoribosyltransferase" evidence="7">
    <location>
        <begin position="63"/>
        <end position="157"/>
    </location>
</feature>
<comment type="cofactor">
    <cofactor evidence="6">
        <name>Mg(2+)</name>
        <dbReference type="ChEBI" id="CHEBI:18420"/>
    </cofactor>
</comment>